<dbReference type="EMBL" id="CP108140">
    <property type="protein sequence ID" value="WTP91574.1"/>
    <property type="molecule type" value="Genomic_DNA"/>
</dbReference>
<gene>
    <name evidence="1" type="ORF">OG477_42770</name>
</gene>
<proteinExistence type="predicted"/>
<organism evidence="1">
    <name type="scientific">Streptomyces sp. NBC_00180</name>
    <dbReference type="NCBI Taxonomy" id="2903632"/>
    <lineage>
        <taxon>Bacteria</taxon>
        <taxon>Bacillati</taxon>
        <taxon>Actinomycetota</taxon>
        <taxon>Actinomycetes</taxon>
        <taxon>Kitasatosporales</taxon>
        <taxon>Streptomycetaceae</taxon>
        <taxon>Streptomyces</taxon>
    </lineage>
</organism>
<evidence type="ECO:0000313" key="1">
    <source>
        <dbReference type="EMBL" id="WTP91574.1"/>
    </source>
</evidence>
<accession>A0AAU1IAB5</accession>
<name>A0AAU1IAB5_9ACTN</name>
<sequence>MVRRAPAYNWAVGWVSASWWQRRAEASYRIGDGALTPWPLPALRKEFNRAKSIDPRFVGWWRENSSC</sequence>
<reference evidence="1" key="1">
    <citation type="submission" date="2022-10" db="EMBL/GenBank/DDBJ databases">
        <title>The complete genomes of actinobacterial strains from the NBC collection.</title>
        <authorList>
            <person name="Joergensen T.S."/>
            <person name="Alvarez Arevalo M."/>
            <person name="Sterndorff E.B."/>
            <person name="Faurdal D."/>
            <person name="Vuksanovic O."/>
            <person name="Mourched A.-S."/>
            <person name="Charusanti P."/>
            <person name="Shaw S."/>
            <person name="Blin K."/>
            <person name="Weber T."/>
        </authorList>
    </citation>
    <scope>NUCLEOTIDE SEQUENCE</scope>
    <source>
        <strain evidence="1">NBC 00180</strain>
    </source>
</reference>
<protein>
    <submittedName>
        <fullName evidence="1">Uncharacterized protein</fullName>
    </submittedName>
</protein>
<dbReference type="AlphaFoldDB" id="A0AAU1IAB5"/>